<dbReference type="InterPro" id="IPR033509">
    <property type="entry name" value="RNF146"/>
</dbReference>
<sequence length="155" mass="17140">MVIVDCLLSTHTCEESLYGMAESIDDIRKKTREDSENKNAVDSNTKDSTSSDDGGIPECAVCLQTCVHPCRLPCGHIFCFLCIKGTVATTHPGLVRRCALCRREIPSDFLDKPTLLRPIFPTPANSSSRGASNSDSSRSSGDDNERYQWFYEGRN</sequence>
<feature type="compositionally biased region" description="Basic and acidic residues" evidence="6">
    <location>
        <begin position="30"/>
        <end position="39"/>
    </location>
</feature>
<reference evidence="8" key="1">
    <citation type="submission" date="2013-04" db="EMBL/GenBank/DDBJ databases">
        <authorList>
            <person name="Qu J."/>
            <person name="Murali S.C."/>
            <person name="Bandaranaike D."/>
            <person name="Bellair M."/>
            <person name="Blankenburg K."/>
            <person name="Chao H."/>
            <person name="Dinh H."/>
            <person name="Doddapaneni H."/>
            <person name="Downs B."/>
            <person name="Dugan-Rocha S."/>
            <person name="Elkadiri S."/>
            <person name="Gnanaolivu R.D."/>
            <person name="Hernandez B."/>
            <person name="Javaid M."/>
            <person name="Jayaseelan J.C."/>
            <person name="Lee S."/>
            <person name="Li M."/>
            <person name="Ming W."/>
            <person name="Munidasa M."/>
            <person name="Muniz J."/>
            <person name="Nguyen L."/>
            <person name="Ongeri F."/>
            <person name="Osuji N."/>
            <person name="Pu L.-L."/>
            <person name="Puazo M."/>
            <person name="Qu C."/>
            <person name="Quiroz J."/>
            <person name="Raj R."/>
            <person name="Weissenberger G."/>
            <person name="Xin Y."/>
            <person name="Zou X."/>
            <person name="Han Y."/>
            <person name="Richards S."/>
            <person name="Worley K."/>
            <person name="Muzny D."/>
            <person name="Gibbs R."/>
        </authorList>
    </citation>
    <scope>NUCLEOTIDE SEQUENCE</scope>
    <source>
        <strain evidence="8">Sampled in the wild</strain>
    </source>
</reference>
<dbReference type="OrthoDB" id="10065815at2759"/>
<evidence type="ECO:0000259" key="7">
    <source>
        <dbReference type="PROSITE" id="PS50089"/>
    </source>
</evidence>
<protein>
    <recommendedName>
        <fullName evidence="5">E3 ubiquitin-protein ligase</fullName>
        <ecNumber evidence="5">2.3.2.27</ecNumber>
    </recommendedName>
</protein>
<name>A0A8K0KCT1_LADFU</name>
<dbReference type="GO" id="GO:0005634">
    <property type="term" value="C:nucleus"/>
    <property type="evidence" value="ECO:0007669"/>
    <property type="project" value="TreeGrafter"/>
</dbReference>
<dbReference type="SMART" id="SM00184">
    <property type="entry name" value="RING"/>
    <property type="match status" value="1"/>
</dbReference>
<keyword evidence="5" id="KW-0808">Transferase</keyword>
<dbReference type="GO" id="GO:0006511">
    <property type="term" value="P:ubiquitin-dependent protein catabolic process"/>
    <property type="evidence" value="ECO:0007669"/>
    <property type="project" value="UniProtKB-UniRule"/>
</dbReference>
<evidence type="ECO:0000256" key="1">
    <source>
        <dbReference type="ARBA" id="ARBA00022723"/>
    </source>
</evidence>
<evidence type="ECO:0000313" key="9">
    <source>
        <dbReference type="Proteomes" id="UP000792457"/>
    </source>
</evidence>
<evidence type="ECO:0000313" key="8">
    <source>
        <dbReference type="EMBL" id="KAG8232540.1"/>
    </source>
</evidence>
<feature type="non-terminal residue" evidence="8">
    <location>
        <position position="1"/>
    </location>
</feature>
<dbReference type="GO" id="GO:0072572">
    <property type="term" value="F:poly-ADP-D-ribose binding"/>
    <property type="evidence" value="ECO:0007669"/>
    <property type="project" value="UniProtKB-UniRule"/>
</dbReference>
<dbReference type="EC" id="2.3.2.27" evidence="5"/>
<dbReference type="PROSITE" id="PS50089">
    <property type="entry name" value="ZF_RING_2"/>
    <property type="match status" value="1"/>
</dbReference>
<feature type="compositionally biased region" description="Low complexity" evidence="6">
    <location>
        <begin position="42"/>
        <end position="53"/>
    </location>
</feature>
<keyword evidence="3 5" id="KW-0862">Zinc</keyword>
<dbReference type="Proteomes" id="UP000792457">
    <property type="component" value="Unassembled WGS sequence"/>
</dbReference>
<dbReference type="PANTHER" id="PTHR13417">
    <property type="entry name" value="E3 UBIQUITIN-PROTEIN LIGASE RNF146"/>
    <property type="match status" value="1"/>
</dbReference>
<keyword evidence="2 4" id="KW-0863">Zinc-finger</keyword>
<evidence type="ECO:0000256" key="5">
    <source>
        <dbReference type="RuleBase" id="RU367115"/>
    </source>
</evidence>
<feature type="region of interest" description="Disordered" evidence="6">
    <location>
        <begin position="30"/>
        <end position="53"/>
    </location>
</feature>
<comment type="function">
    <text evidence="5">E3 ubiquitin-protein ligase that specifically binds poly-ADP-ribosylated proteins and mediates their ubiquitination and subsequent degradation.</text>
</comment>
<evidence type="ECO:0000256" key="3">
    <source>
        <dbReference type="ARBA" id="ARBA00022833"/>
    </source>
</evidence>
<dbReference type="GO" id="GO:0016055">
    <property type="term" value="P:Wnt signaling pathway"/>
    <property type="evidence" value="ECO:0007669"/>
    <property type="project" value="InterPro"/>
</dbReference>
<feature type="compositionally biased region" description="Low complexity" evidence="6">
    <location>
        <begin position="124"/>
        <end position="139"/>
    </location>
</feature>
<comment type="subcellular location">
    <subcellularLocation>
        <location evidence="5">Cytoplasm</location>
        <location evidence="5">Cytosol</location>
    </subcellularLocation>
</comment>
<keyword evidence="5" id="KW-0963">Cytoplasm</keyword>
<dbReference type="GO" id="GO:0008270">
    <property type="term" value="F:zinc ion binding"/>
    <property type="evidence" value="ECO:0007669"/>
    <property type="project" value="UniProtKB-UniRule"/>
</dbReference>
<gene>
    <name evidence="8" type="ORF">J437_LFUL012890</name>
</gene>
<evidence type="ECO:0000256" key="6">
    <source>
        <dbReference type="SAM" id="MobiDB-lite"/>
    </source>
</evidence>
<comment type="caution">
    <text evidence="8">The sequence shown here is derived from an EMBL/GenBank/DDBJ whole genome shotgun (WGS) entry which is preliminary data.</text>
</comment>
<feature type="domain" description="RING-type" evidence="7">
    <location>
        <begin position="59"/>
        <end position="102"/>
    </location>
</feature>
<dbReference type="InterPro" id="IPR013083">
    <property type="entry name" value="Znf_RING/FYVE/PHD"/>
</dbReference>
<accession>A0A8K0KCT1</accession>
<dbReference type="CDD" id="cd16546">
    <property type="entry name" value="RING-HC_RNF146"/>
    <property type="match status" value="1"/>
</dbReference>
<dbReference type="GO" id="GO:0061630">
    <property type="term" value="F:ubiquitin protein ligase activity"/>
    <property type="evidence" value="ECO:0007669"/>
    <property type="project" value="UniProtKB-UniRule"/>
</dbReference>
<dbReference type="InterPro" id="IPR044110">
    <property type="entry name" value="RING-HC_RNF146"/>
</dbReference>
<dbReference type="PROSITE" id="PS00518">
    <property type="entry name" value="ZF_RING_1"/>
    <property type="match status" value="1"/>
</dbReference>
<dbReference type="SUPFAM" id="SSF57850">
    <property type="entry name" value="RING/U-box"/>
    <property type="match status" value="1"/>
</dbReference>
<dbReference type="GO" id="GO:0051865">
    <property type="term" value="P:protein autoubiquitination"/>
    <property type="evidence" value="ECO:0007669"/>
    <property type="project" value="UniProtKB-UniRule"/>
</dbReference>
<evidence type="ECO:0000256" key="4">
    <source>
        <dbReference type="PROSITE-ProRule" id="PRU00175"/>
    </source>
</evidence>
<dbReference type="PANTHER" id="PTHR13417:SF2">
    <property type="entry name" value="E3 UBIQUITIN-PROTEIN LIGASE RNF146"/>
    <property type="match status" value="1"/>
</dbReference>
<dbReference type="InterPro" id="IPR001841">
    <property type="entry name" value="Znf_RING"/>
</dbReference>
<comment type="PTM">
    <text evidence="5">Ubiquitinated; autoubiquitinated.</text>
</comment>
<comment type="catalytic activity">
    <reaction evidence="5">
        <text>S-ubiquitinyl-[E2 ubiquitin-conjugating enzyme]-L-cysteine + [acceptor protein]-L-lysine = [E2 ubiquitin-conjugating enzyme]-L-cysteine + N(6)-ubiquitinyl-[acceptor protein]-L-lysine.</text>
        <dbReference type="EC" id="2.3.2.27"/>
    </reaction>
</comment>
<proteinExistence type="predicted"/>
<dbReference type="EMBL" id="KZ308629">
    <property type="protein sequence ID" value="KAG8232540.1"/>
    <property type="molecule type" value="Genomic_DNA"/>
</dbReference>
<feature type="region of interest" description="Disordered" evidence="6">
    <location>
        <begin position="120"/>
        <end position="155"/>
    </location>
</feature>
<dbReference type="UniPathway" id="UPA00143"/>
<reference evidence="8" key="2">
    <citation type="submission" date="2017-10" db="EMBL/GenBank/DDBJ databases">
        <title>Ladona fulva Genome sequencing and assembly.</title>
        <authorList>
            <person name="Murali S."/>
            <person name="Richards S."/>
            <person name="Bandaranaike D."/>
            <person name="Bellair M."/>
            <person name="Blankenburg K."/>
            <person name="Chao H."/>
            <person name="Dinh H."/>
            <person name="Doddapaneni H."/>
            <person name="Dugan-Rocha S."/>
            <person name="Elkadiri S."/>
            <person name="Gnanaolivu R."/>
            <person name="Hernandez B."/>
            <person name="Skinner E."/>
            <person name="Javaid M."/>
            <person name="Lee S."/>
            <person name="Li M."/>
            <person name="Ming W."/>
            <person name="Munidasa M."/>
            <person name="Muniz J."/>
            <person name="Nguyen L."/>
            <person name="Hughes D."/>
            <person name="Osuji N."/>
            <person name="Pu L.-L."/>
            <person name="Puazo M."/>
            <person name="Qu C."/>
            <person name="Quiroz J."/>
            <person name="Raj R."/>
            <person name="Weissenberger G."/>
            <person name="Xin Y."/>
            <person name="Zou X."/>
            <person name="Han Y."/>
            <person name="Worley K."/>
            <person name="Muzny D."/>
            <person name="Gibbs R."/>
        </authorList>
    </citation>
    <scope>NUCLEOTIDE SEQUENCE</scope>
    <source>
        <strain evidence="8">Sampled in the wild</strain>
    </source>
</reference>
<dbReference type="Gene3D" id="3.30.40.10">
    <property type="entry name" value="Zinc/RING finger domain, C3HC4 (zinc finger)"/>
    <property type="match status" value="1"/>
</dbReference>
<keyword evidence="5" id="KW-0833">Ubl conjugation pathway</keyword>
<keyword evidence="1 5" id="KW-0479">Metal-binding</keyword>
<comment type="pathway">
    <text evidence="5">Protein modification; protein ubiquitination.</text>
</comment>
<dbReference type="GO" id="GO:0005829">
    <property type="term" value="C:cytosol"/>
    <property type="evidence" value="ECO:0007669"/>
    <property type="project" value="UniProtKB-SubCell"/>
</dbReference>
<dbReference type="InterPro" id="IPR017907">
    <property type="entry name" value="Znf_RING_CS"/>
</dbReference>
<keyword evidence="9" id="KW-1185">Reference proteome</keyword>
<evidence type="ECO:0000256" key="2">
    <source>
        <dbReference type="ARBA" id="ARBA00022771"/>
    </source>
</evidence>
<dbReference type="AlphaFoldDB" id="A0A8K0KCT1"/>
<organism evidence="8 9">
    <name type="scientific">Ladona fulva</name>
    <name type="common">Scarce chaser dragonfly</name>
    <name type="synonym">Libellula fulva</name>
    <dbReference type="NCBI Taxonomy" id="123851"/>
    <lineage>
        <taxon>Eukaryota</taxon>
        <taxon>Metazoa</taxon>
        <taxon>Ecdysozoa</taxon>
        <taxon>Arthropoda</taxon>
        <taxon>Hexapoda</taxon>
        <taxon>Insecta</taxon>
        <taxon>Pterygota</taxon>
        <taxon>Palaeoptera</taxon>
        <taxon>Odonata</taxon>
        <taxon>Epiprocta</taxon>
        <taxon>Anisoptera</taxon>
        <taxon>Libelluloidea</taxon>
        <taxon>Libellulidae</taxon>
        <taxon>Ladona</taxon>
    </lineage>
</organism>